<evidence type="ECO:0000313" key="2">
    <source>
        <dbReference type="EMBL" id="OIJ14638.1"/>
    </source>
</evidence>
<dbReference type="AlphaFoldDB" id="A0A1S2LQ43"/>
<dbReference type="OrthoDB" id="1683505at2"/>
<dbReference type="RefSeq" id="WP_071312519.1">
    <property type="nucleotide sequence ID" value="NZ_MLQQ01000005.1"/>
</dbReference>
<evidence type="ECO:0000259" key="1">
    <source>
        <dbReference type="Pfam" id="PF07811"/>
    </source>
</evidence>
<comment type="caution">
    <text evidence="2">The sequence shown here is derived from an EMBL/GenBank/DDBJ whole genome shotgun (WGS) entry which is preliminary data.</text>
</comment>
<evidence type="ECO:0000313" key="3">
    <source>
        <dbReference type="Proteomes" id="UP000180098"/>
    </source>
</evidence>
<proteinExistence type="predicted"/>
<dbReference type="Pfam" id="PF07811">
    <property type="entry name" value="TadE"/>
    <property type="match status" value="1"/>
</dbReference>
<organism evidence="2 3">
    <name type="scientific">Anaerobacillus arseniciselenatis</name>
    <dbReference type="NCBI Taxonomy" id="85682"/>
    <lineage>
        <taxon>Bacteria</taxon>
        <taxon>Bacillati</taxon>
        <taxon>Bacillota</taxon>
        <taxon>Bacilli</taxon>
        <taxon>Bacillales</taxon>
        <taxon>Bacillaceae</taxon>
        <taxon>Anaerobacillus</taxon>
    </lineage>
</organism>
<gene>
    <name evidence="2" type="ORF">BKP35_06195</name>
</gene>
<feature type="domain" description="TadE-like" evidence="1">
    <location>
        <begin position="7"/>
        <end position="49"/>
    </location>
</feature>
<name>A0A1S2LQ43_9BACI</name>
<sequence>MIKDEKGQSMVEMALLLPILLLLLVGIFDLGRVLYTNIHLHLATQETVRLGGLGASDEEMKQFAKNYVHVGDVSLLDVAVQPPQAERVSGEYVTVVLEYPIEFFTPFISRIIPPFSLQTNSTIRVE</sequence>
<reference evidence="2 3" key="1">
    <citation type="submission" date="2016-10" db="EMBL/GenBank/DDBJ databases">
        <title>Draft genome sequences of four alkaliphilic bacteria belonging to the Anaerobacillus genus.</title>
        <authorList>
            <person name="Bassil N.M."/>
            <person name="Lloyd J.R."/>
        </authorList>
    </citation>
    <scope>NUCLEOTIDE SEQUENCE [LARGE SCALE GENOMIC DNA]</scope>
    <source>
        <strain evidence="2 3">DSM 15340</strain>
    </source>
</reference>
<dbReference type="Proteomes" id="UP000180098">
    <property type="component" value="Unassembled WGS sequence"/>
</dbReference>
<dbReference type="EMBL" id="MLQQ01000005">
    <property type="protein sequence ID" value="OIJ14638.1"/>
    <property type="molecule type" value="Genomic_DNA"/>
</dbReference>
<dbReference type="InterPro" id="IPR012495">
    <property type="entry name" value="TadE-like_dom"/>
</dbReference>
<accession>A0A1S2LQ43</accession>
<protein>
    <submittedName>
        <fullName evidence="2">Pilus assembly protein TadE</fullName>
    </submittedName>
</protein>
<keyword evidence="3" id="KW-1185">Reference proteome</keyword>